<gene>
    <name evidence="2" type="ORF">SMRZ_LOCUS15241</name>
</gene>
<dbReference type="EMBL" id="UZAI01016899">
    <property type="protein sequence ID" value="VDP17790.1"/>
    <property type="molecule type" value="Genomic_DNA"/>
</dbReference>
<organism evidence="2 3">
    <name type="scientific">Schistosoma margrebowiei</name>
    <dbReference type="NCBI Taxonomy" id="48269"/>
    <lineage>
        <taxon>Eukaryota</taxon>
        <taxon>Metazoa</taxon>
        <taxon>Spiralia</taxon>
        <taxon>Lophotrochozoa</taxon>
        <taxon>Platyhelminthes</taxon>
        <taxon>Trematoda</taxon>
        <taxon>Digenea</taxon>
        <taxon>Strigeidida</taxon>
        <taxon>Schistosomatoidea</taxon>
        <taxon>Schistosomatidae</taxon>
        <taxon>Schistosoma</taxon>
    </lineage>
</organism>
<feature type="compositionally biased region" description="Basic and acidic residues" evidence="1">
    <location>
        <begin position="60"/>
        <end position="77"/>
    </location>
</feature>
<feature type="compositionally biased region" description="Polar residues" evidence="1">
    <location>
        <begin position="39"/>
        <end position="59"/>
    </location>
</feature>
<reference evidence="2 3" key="1">
    <citation type="submission" date="2018-11" db="EMBL/GenBank/DDBJ databases">
        <authorList>
            <consortium name="Pathogen Informatics"/>
        </authorList>
    </citation>
    <scope>NUCLEOTIDE SEQUENCE [LARGE SCALE GENOMIC DNA]</scope>
    <source>
        <strain evidence="2 3">Zambia</strain>
    </source>
</reference>
<feature type="region of interest" description="Disordered" evidence="1">
    <location>
        <begin position="39"/>
        <end position="114"/>
    </location>
</feature>
<dbReference type="Proteomes" id="UP000277204">
    <property type="component" value="Unassembled WGS sequence"/>
</dbReference>
<protein>
    <submittedName>
        <fullName evidence="2">Uncharacterized protein</fullName>
    </submittedName>
</protein>
<accession>A0A183MGR6</accession>
<proteinExistence type="predicted"/>
<dbReference type="AlphaFoldDB" id="A0A183MGR6"/>
<sequence length="114" mass="13394">MPRQFYCIGRKRGELRKPSSRRYKYLLISACEKYFESFGQNSRQQPTMGGNKSNPSGGRNQKEALEVNRIHIEESTQLRHKTSPHLESSKSKEKRKTKEHITPRNGDRHENNEH</sequence>
<feature type="compositionally biased region" description="Basic and acidic residues" evidence="1">
    <location>
        <begin position="99"/>
        <end position="114"/>
    </location>
</feature>
<evidence type="ECO:0000313" key="3">
    <source>
        <dbReference type="Proteomes" id="UP000277204"/>
    </source>
</evidence>
<evidence type="ECO:0000256" key="1">
    <source>
        <dbReference type="SAM" id="MobiDB-lite"/>
    </source>
</evidence>
<evidence type="ECO:0000313" key="2">
    <source>
        <dbReference type="EMBL" id="VDP17790.1"/>
    </source>
</evidence>
<keyword evidence="3" id="KW-1185">Reference proteome</keyword>
<name>A0A183MGR6_9TREM</name>